<protein>
    <submittedName>
        <fullName evidence="1">Uncharacterized protein</fullName>
    </submittedName>
</protein>
<comment type="caution">
    <text evidence="1">The sequence shown here is derived from an EMBL/GenBank/DDBJ whole genome shotgun (WGS) entry which is preliminary data.</text>
</comment>
<gene>
    <name evidence="1" type="ORF">LNQ34_13245</name>
</gene>
<reference evidence="1" key="1">
    <citation type="submission" date="2021-11" db="EMBL/GenBank/DDBJ databases">
        <title>Description of novel Flavobacterium species.</title>
        <authorList>
            <person name="Saticioglu I.B."/>
            <person name="Ay H."/>
            <person name="Altun S."/>
            <person name="Duman M."/>
        </authorList>
    </citation>
    <scope>NUCLEOTIDE SEQUENCE</scope>
    <source>
        <strain evidence="1">F-126</strain>
    </source>
</reference>
<evidence type="ECO:0000313" key="1">
    <source>
        <dbReference type="EMBL" id="MCC9018740.1"/>
    </source>
</evidence>
<dbReference type="RefSeq" id="WP_230000099.1">
    <property type="nucleotide sequence ID" value="NZ_JAJJMN010000001.1"/>
</dbReference>
<dbReference type="Proteomes" id="UP001430700">
    <property type="component" value="Unassembled WGS sequence"/>
</dbReference>
<name>A0ABS8M1Q0_9FLAO</name>
<proteinExistence type="predicted"/>
<dbReference type="EMBL" id="JAJJMN010000001">
    <property type="protein sequence ID" value="MCC9018740.1"/>
    <property type="molecule type" value="Genomic_DNA"/>
</dbReference>
<keyword evidence="2" id="KW-1185">Reference proteome</keyword>
<organism evidence="1 2">
    <name type="scientific">Flavobacterium lipolyticum</name>
    <dbReference type="NCBI Taxonomy" id="2893754"/>
    <lineage>
        <taxon>Bacteria</taxon>
        <taxon>Pseudomonadati</taxon>
        <taxon>Bacteroidota</taxon>
        <taxon>Flavobacteriia</taxon>
        <taxon>Flavobacteriales</taxon>
        <taxon>Flavobacteriaceae</taxon>
        <taxon>Flavobacterium</taxon>
    </lineage>
</organism>
<accession>A0ABS8M1Q0</accession>
<evidence type="ECO:0000313" key="2">
    <source>
        <dbReference type="Proteomes" id="UP001430700"/>
    </source>
</evidence>
<sequence length="283" mass="33262">MNIIQLFSLLDIKTDQILAFGAEDYVRIEKKINFEKKINPEIEANTGQNLIIALKNYKEELLFVASNHILFSFFTHDNHFSKKHFSDYKQTVSDEKMKEFIALFLAADLISFFSFKLSKGWLHDLEDLDLLLTLKRYFPEEIIYKMGSLLYSKLDFAISQLTASITNDFSNIEYIKYGTFYDLLSHFTTFELDRKIVVLLNLVSEHYTKRTDTIFFSSVLKSMASYKAYIEEISKLLIESREILMKPKKTHENKKTEENTKIDLVIKIMLAILFLMIVLYKLK</sequence>